<evidence type="ECO:0000313" key="11">
    <source>
        <dbReference type="EMBL" id="ABK78522.1"/>
    </source>
</evidence>
<dbReference type="STRING" id="414004.CENSYa_1913"/>
<dbReference type="Pfam" id="PF03167">
    <property type="entry name" value="UDG"/>
    <property type="match status" value="1"/>
</dbReference>
<keyword evidence="2" id="KW-0479">Metal-binding</keyword>
<dbReference type="InterPro" id="IPR051536">
    <property type="entry name" value="UDG_Type-4/5"/>
</dbReference>
<dbReference type="AlphaFoldDB" id="A0RYV5"/>
<organism evidence="11 12">
    <name type="scientific">Cenarchaeum symbiosum (strain A)</name>
    <dbReference type="NCBI Taxonomy" id="414004"/>
    <lineage>
        <taxon>Archaea</taxon>
        <taxon>Nitrososphaerota</taxon>
        <taxon>Candidatus Cenarchaeales</taxon>
        <taxon>Candidatus Cenarchaeaceae</taxon>
        <taxon>Candidatus Cenarchaeum</taxon>
    </lineage>
</organism>
<feature type="domain" description="Uracil-DNA glycosylase-like" evidence="10">
    <location>
        <begin position="47"/>
        <end position="211"/>
    </location>
</feature>
<keyword evidence="6" id="KW-0411">Iron-sulfur</keyword>
<dbReference type="CDD" id="cd10031">
    <property type="entry name" value="UDG-F5_TTUDGB_like"/>
    <property type="match status" value="1"/>
</dbReference>
<evidence type="ECO:0000313" key="12">
    <source>
        <dbReference type="Proteomes" id="UP000000758"/>
    </source>
</evidence>
<gene>
    <name evidence="11" type="ordered locus">CENSYa_1913</name>
</gene>
<dbReference type="InterPro" id="IPR036895">
    <property type="entry name" value="Uracil-DNA_glycosylase-like_sf"/>
</dbReference>
<dbReference type="GO" id="GO:0006284">
    <property type="term" value="P:base-excision repair"/>
    <property type="evidence" value="ECO:0007669"/>
    <property type="project" value="InterPro"/>
</dbReference>
<dbReference type="InterPro" id="IPR044147">
    <property type="entry name" value="UdgB-like"/>
</dbReference>
<dbReference type="GO" id="GO:0004844">
    <property type="term" value="F:uracil DNA N-glycosylase activity"/>
    <property type="evidence" value="ECO:0007669"/>
    <property type="project" value="InterPro"/>
</dbReference>
<keyword evidence="11" id="KW-0326">Glycosidase</keyword>
<reference evidence="11 12" key="1">
    <citation type="journal article" date="2006" name="Proc. Natl. Acad. Sci. U.S.A.">
        <title>Genomic analysis of the uncultivated marine crenarchaeote Cenarchaeum symbiosum.</title>
        <authorList>
            <person name="Hallam S.J."/>
            <person name="Konstantinidis K.T."/>
            <person name="Putnam N."/>
            <person name="Schleper C."/>
            <person name="Watanabe Y."/>
            <person name="Sugahara J."/>
            <person name="Preston C."/>
            <person name="de la Torre J."/>
            <person name="Richardson P.M."/>
            <person name="DeLong E.F."/>
        </authorList>
    </citation>
    <scope>NUCLEOTIDE SEQUENCE [LARGE SCALE GENOMIC DNA]</scope>
    <source>
        <strain evidence="12">A</strain>
    </source>
</reference>
<keyword evidence="3" id="KW-0227">DNA damage</keyword>
<dbReference type="KEGG" id="csy:CENSYa_1913"/>
<dbReference type="Proteomes" id="UP000000758">
    <property type="component" value="Chromosome"/>
</dbReference>
<evidence type="ECO:0000256" key="2">
    <source>
        <dbReference type="ARBA" id="ARBA00022723"/>
    </source>
</evidence>
<evidence type="ECO:0000256" key="8">
    <source>
        <dbReference type="ARBA" id="ARBA00023779"/>
    </source>
</evidence>
<sequence length="227" mass="25378">MASGLEALNRRIVRCKKCPRLSAYIRDVAEKKVRRHAGEKYWGRPLSGFGDPHARILVVGLAPAAHGGNRTGRMFTGDSSGDWVARALHENGLANKPTSTTIDDGLVLYDTYITAAVRCAPPQNKPLKEEFENCFGYIEEEFKLLTDVRVVVCLGRIAFSCCCRLLGIRGEQFAHGRVFAHGNLSIVCSYHPSRQNTQTGRLTWPQWKRIFRLARNQLPKGGARLKN</sequence>
<evidence type="ECO:0000256" key="6">
    <source>
        <dbReference type="ARBA" id="ARBA00023014"/>
    </source>
</evidence>
<dbReference type="SMART" id="SM00986">
    <property type="entry name" value="UDG"/>
    <property type="match status" value="1"/>
</dbReference>
<dbReference type="PANTHER" id="PTHR33693">
    <property type="entry name" value="TYPE-5 URACIL-DNA GLYCOSYLASE"/>
    <property type="match status" value="1"/>
</dbReference>
<dbReference type="PANTHER" id="PTHR33693:SF3">
    <property type="entry name" value="TYPE-5 URACIL-DNA GLYCOSYLASE"/>
    <property type="match status" value="1"/>
</dbReference>
<dbReference type="InterPro" id="IPR005122">
    <property type="entry name" value="Uracil-DNA_glycosylase-like"/>
</dbReference>
<dbReference type="GO" id="GO:0051539">
    <property type="term" value="F:4 iron, 4 sulfur cluster binding"/>
    <property type="evidence" value="ECO:0007669"/>
    <property type="project" value="UniProtKB-KW"/>
</dbReference>
<name>A0RYV5_CENSY</name>
<dbReference type="HOGENOM" id="CLU_083279_0_0_2"/>
<evidence type="ECO:0000256" key="9">
    <source>
        <dbReference type="ARBA" id="ARBA00023887"/>
    </source>
</evidence>
<evidence type="ECO:0000256" key="4">
    <source>
        <dbReference type="ARBA" id="ARBA00022801"/>
    </source>
</evidence>
<dbReference type="SMART" id="SM00987">
    <property type="entry name" value="UreE_C"/>
    <property type="match status" value="1"/>
</dbReference>
<comment type="similarity">
    <text evidence="8">Belongs to the uracil-DNA glycosylase (UDG) superfamily. Type 5 (UDGb) family.</text>
</comment>
<proteinExistence type="inferred from homology"/>
<dbReference type="GO" id="GO:0046872">
    <property type="term" value="F:metal ion binding"/>
    <property type="evidence" value="ECO:0007669"/>
    <property type="project" value="UniProtKB-KW"/>
</dbReference>
<keyword evidence="1" id="KW-0004">4Fe-4S</keyword>
<keyword evidence="5" id="KW-0408">Iron</keyword>
<dbReference type="PATRIC" id="fig|414004.10.peg.1747"/>
<keyword evidence="4 11" id="KW-0378">Hydrolase</keyword>
<evidence type="ECO:0000256" key="7">
    <source>
        <dbReference type="ARBA" id="ARBA00023204"/>
    </source>
</evidence>
<dbReference type="EMBL" id="DP000238">
    <property type="protein sequence ID" value="ABK78522.1"/>
    <property type="molecule type" value="Genomic_DNA"/>
</dbReference>
<evidence type="ECO:0000259" key="10">
    <source>
        <dbReference type="SMART" id="SM00986"/>
    </source>
</evidence>
<evidence type="ECO:0000256" key="1">
    <source>
        <dbReference type="ARBA" id="ARBA00022485"/>
    </source>
</evidence>
<dbReference type="GO" id="GO:0033958">
    <property type="term" value="F:DNA-deoxyinosine glycosylase activity"/>
    <property type="evidence" value="ECO:0007669"/>
    <property type="project" value="InterPro"/>
</dbReference>
<keyword evidence="12" id="KW-1185">Reference proteome</keyword>
<dbReference type="Gene3D" id="3.40.470.10">
    <property type="entry name" value="Uracil-DNA glycosylase-like domain"/>
    <property type="match status" value="1"/>
</dbReference>
<evidence type="ECO:0000256" key="3">
    <source>
        <dbReference type="ARBA" id="ARBA00022763"/>
    </source>
</evidence>
<dbReference type="SUPFAM" id="SSF52141">
    <property type="entry name" value="Uracil-DNA glycosylase-like"/>
    <property type="match status" value="1"/>
</dbReference>
<accession>A0RYV5</accession>
<protein>
    <recommendedName>
        <fullName evidence="9">Type-5 uracil-DNA glycosylase</fullName>
    </recommendedName>
</protein>
<keyword evidence="7" id="KW-0234">DNA repair</keyword>
<dbReference type="EnsemblBacteria" id="ABK78522">
    <property type="protein sequence ID" value="ABK78522"/>
    <property type="gene ID" value="CENSYa_1913"/>
</dbReference>
<evidence type="ECO:0000256" key="5">
    <source>
        <dbReference type="ARBA" id="ARBA00023004"/>
    </source>
</evidence>